<organism evidence="3 4">
    <name type="scientific">Kalanchoe fedtschenkoi</name>
    <name type="common">Lavender scallops</name>
    <name type="synonym">South American air plant</name>
    <dbReference type="NCBI Taxonomy" id="63787"/>
    <lineage>
        <taxon>Eukaryota</taxon>
        <taxon>Viridiplantae</taxon>
        <taxon>Streptophyta</taxon>
        <taxon>Embryophyta</taxon>
        <taxon>Tracheophyta</taxon>
        <taxon>Spermatophyta</taxon>
        <taxon>Magnoliopsida</taxon>
        <taxon>eudicotyledons</taxon>
        <taxon>Gunneridae</taxon>
        <taxon>Pentapetalae</taxon>
        <taxon>Saxifragales</taxon>
        <taxon>Crassulaceae</taxon>
        <taxon>Kalanchoe</taxon>
    </lineage>
</organism>
<evidence type="ECO:0000313" key="3">
    <source>
        <dbReference type="EnsemblPlants" id="Kaladp0047s0269.1.v1.1.CDS.1"/>
    </source>
</evidence>
<evidence type="ECO:0000259" key="2">
    <source>
        <dbReference type="Pfam" id="PF05678"/>
    </source>
</evidence>
<dbReference type="Pfam" id="PF05678">
    <property type="entry name" value="VQ"/>
    <property type="match status" value="1"/>
</dbReference>
<dbReference type="PANTHER" id="PTHR33179:SF29">
    <property type="entry name" value="OS06G0666400 PROTEIN"/>
    <property type="match status" value="1"/>
</dbReference>
<feature type="compositionally biased region" description="Gly residues" evidence="1">
    <location>
        <begin position="139"/>
        <end position="148"/>
    </location>
</feature>
<dbReference type="Gramene" id="Kaladp0047s0269.1.v1.1">
    <property type="protein sequence ID" value="Kaladp0047s0269.1.v1.1.CDS.1"/>
    <property type="gene ID" value="Kaladp0047s0269.v1.1"/>
</dbReference>
<dbReference type="Proteomes" id="UP000594263">
    <property type="component" value="Unplaced"/>
</dbReference>
<evidence type="ECO:0000256" key="1">
    <source>
        <dbReference type="SAM" id="MobiDB-lite"/>
    </source>
</evidence>
<feature type="region of interest" description="Disordered" evidence="1">
    <location>
        <begin position="139"/>
        <end position="162"/>
    </location>
</feature>
<dbReference type="PANTHER" id="PTHR33179">
    <property type="entry name" value="VQ MOTIF-CONTAINING PROTEIN"/>
    <property type="match status" value="1"/>
</dbReference>
<dbReference type="InterPro" id="IPR039609">
    <property type="entry name" value="VQ_15/22"/>
</dbReference>
<protein>
    <recommendedName>
        <fullName evidence="2">VQ domain-containing protein</fullName>
    </recommendedName>
</protein>
<feature type="region of interest" description="Disordered" evidence="1">
    <location>
        <begin position="49"/>
        <end position="84"/>
    </location>
</feature>
<sequence>MSQTFTGSADWSDYFHSTTASVFNADSATVATPTTHPNAATSFSYFKSVSGKDSNNSSINTRSTRVTKPARKRSRASRRTPTTMLSTDTSNFRAMVQQFTGGPSALPQARREQLSSSFPFMIPSGYSFQFQQQLQQGAYGGGGGGGGEVQQNVQSVDGGNINDFWY</sequence>
<feature type="domain" description="VQ" evidence="2">
    <location>
        <begin position="80"/>
        <end position="105"/>
    </location>
</feature>
<reference evidence="3" key="1">
    <citation type="submission" date="2021-01" db="UniProtKB">
        <authorList>
            <consortium name="EnsemblPlants"/>
        </authorList>
    </citation>
    <scope>IDENTIFICATION</scope>
</reference>
<dbReference type="EnsemblPlants" id="Kaladp0047s0269.1.v1.1">
    <property type="protein sequence ID" value="Kaladp0047s0269.1.v1.1.CDS.1"/>
    <property type="gene ID" value="Kaladp0047s0269.v1.1"/>
</dbReference>
<accession>A0A7N0TY78</accession>
<feature type="compositionally biased region" description="Basic residues" evidence="1">
    <location>
        <begin position="68"/>
        <end position="78"/>
    </location>
</feature>
<name>A0A7N0TY78_KALFE</name>
<dbReference type="AlphaFoldDB" id="A0A7N0TY78"/>
<dbReference type="InterPro" id="IPR008889">
    <property type="entry name" value="VQ"/>
</dbReference>
<evidence type="ECO:0000313" key="4">
    <source>
        <dbReference type="Proteomes" id="UP000594263"/>
    </source>
</evidence>
<feature type="compositionally biased region" description="Low complexity" evidence="1">
    <location>
        <begin position="54"/>
        <end position="64"/>
    </location>
</feature>
<keyword evidence="4" id="KW-1185">Reference proteome</keyword>
<proteinExistence type="predicted"/>